<comment type="similarity">
    <text evidence="1">Belongs to the bacterial solute-binding protein 1 family.</text>
</comment>
<name>A0A3B0UKG8_9ZZZZ</name>
<dbReference type="GO" id="GO:1901982">
    <property type="term" value="F:maltose binding"/>
    <property type="evidence" value="ECO:0007669"/>
    <property type="project" value="TreeGrafter"/>
</dbReference>
<sequence length="436" mass="47358">MAEEAAGIELVTVVARCRAKPPTEDWRCNNLLDAVADVNADLEAAGDSRRVVVETIQDNTGFGDIMQEYALAFESGEAPDIVLTGHEFIGTEATAGRIISIESVIADYPEFDAMIESLWGSVTFKDERWGIPQDTEARPIYWDKNLLASVPGWDDARVEGLADEIIAGNFTLSDMLDTAEAAVAAGVIEPGMGFWMRPSNGDDFTAVYYAFGGETIEADTGTLIYDTEAGLKFYEFFERGLAGDGSYGFLGAGWGDGYHPAVSGGDVLFWAGGTWQWAEWADQWTGDRGGQEYQFENWGYGLYPAGEAGGSPTTLSHPLAYLISSQSENPDLALALIAKATTDEANTRHAINSAHLAILTTQSSYEPYTSDVFLASVTYMLDYTSYLPNNPNWGTVKQVTFDALSAVQVGEFTAQEAVDFVVESLQNELGDEIIIR</sequence>
<dbReference type="EMBL" id="UOEU01000240">
    <property type="protein sequence ID" value="VAW31525.1"/>
    <property type="molecule type" value="Genomic_DNA"/>
</dbReference>
<evidence type="ECO:0000256" key="3">
    <source>
        <dbReference type="ARBA" id="ARBA00022729"/>
    </source>
</evidence>
<reference evidence="4" key="1">
    <citation type="submission" date="2018-06" db="EMBL/GenBank/DDBJ databases">
        <authorList>
            <person name="Zhirakovskaya E."/>
        </authorList>
    </citation>
    <scope>NUCLEOTIDE SEQUENCE</scope>
</reference>
<organism evidence="4">
    <name type="scientific">hydrothermal vent metagenome</name>
    <dbReference type="NCBI Taxonomy" id="652676"/>
    <lineage>
        <taxon>unclassified sequences</taxon>
        <taxon>metagenomes</taxon>
        <taxon>ecological metagenomes</taxon>
    </lineage>
</organism>
<dbReference type="PANTHER" id="PTHR30061">
    <property type="entry name" value="MALTOSE-BINDING PERIPLASMIC PROTEIN"/>
    <property type="match status" value="1"/>
</dbReference>
<dbReference type="PANTHER" id="PTHR30061:SF50">
    <property type="entry name" value="MALTOSE_MALTODEXTRIN-BINDING PERIPLASMIC PROTEIN"/>
    <property type="match status" value="1"/>
</dbReference>
<proteinExistence type="inferred from homology"/>
<evidence type="ECO:0000256" key="1">
    <source>
        <dbReference type="ARBA" id="ARBA00008520"/>
    </source>
</evidence>
<dbReference type="AlphaFoldDB" id="A0A3B0UKG8"/>
<keyword evidence="2" id="KW-0813">Transport</keyword>
<evidence type="ECO:0008006" key="5">
    <source>
        <dbReference type="Google" id="ProtNLM"/>
    </source>
</evidence>
<accession>A0A3B0UKG8</accession>
<dbReference type="SUPFAM" id="SSF53850">
    <property type="entry name" value="Periplasmic binding protein-like II"/>
    <property type="match status" value="1"/>
</dbReference>
<gene>
    <name evidence="4" type="ORF">MNBD_CHLOROFLEXI01-4301</name>
</gene>
<protein>
    <recommendedName>
        <fullName evidence="5">Extracellular solute-binding protein</fullName>
    </recommendedName>
</protein>
<evidence type="ECO:0000313" key="4">
    <source>
        <dbReference type="EMBL" id="VAW31525.1"/>
    </source>
</evidence>
<dbReference type="GO" id="GO:0042956">
    <property type="term" value="P:maltodextrin transmembrane transport"/>
    <property type="evidence" value="ECO:0007669"/>
    <property type="project" value="TreeGrafter"/>
</dbReference>
<dbReference type="Gene3D" id="3.40.190.10">
    <property type="entry name" value="Periplasmic binding protein-like II"/>
    <property type="match status" value="1"/>
</dbReference>
<keyword evidence="3" id="KW-0732">Signal</keyword>
<evidence type="ECO:0000256" key="2">
    <source>
        <dbReference type="ARBA" id="ARBA00022448"/>
    </source>
</evidence>
<dbReference type="GO" id="GO:0055052">
    <property type="term" value="C:ATP-binding cassette (ABC) transporter complex, substrate-binding subunit-containing"/>
    <property type="evidence" value="ECO:0007669"/>
    <property type="project" value="TreeGrafter"/>
</dbReference>
<dbReference type="GO" id="GO:0015768">
    <property type="term" value="P:maltose transport"/>
    <property type="evidence" value="ECO:0007669"/>
    <property type="project" value="TreeGrafter"/>
</dbReference>